<dbReference type="PANTHER" id="PTHR15665:SF1">
    <property type="entry name" value="PROTEIN ASTEROID HOMOLOG 1"/>
    <property type="match status" value="1"/>
</dbReference>
<protein>
    <submittedName>
        <fullName evidence="2">Uncharacterized protein</fullName>
    </submittedName>
</protein>
<proteinExistence type="inferred from homology"/>
<reference evidence="2 3" key="1">
    <citation type="journal article" date="2010" name="Science">
        <title>Plasticity of animal genome architecture unmasked by rapid evolution of a pelagic tunicate.</title>
        <authorList>
            <person name="Denoeud F."/>
            <person name="Henriet S."/>
            <person name="Mungpakdee S."/>
            <person name="Aury J.M."/>
            <person name="Da Silva C."/>
            <person name="Brinkmann H."/>
            <person name="Mikhaleva J."/>
            <person name="Olsen L.C."/>
            <person name="Jubin C."/>
            <person name="Canestro C."/>
            <person name="Bouquet J.M."/>
            <person name="Danks G."/>
            <person name="Poulain J."/>
            <person name="Campsteijn C."/>
            <person name="Adamski M."/>
            <person name="Cross I."/>
            <person name="Yadetie F."/>
            <person name="Muffato M."/>
            <person name="Louis A."/>
            <person name="Butcher S."/>
            <person name="Tsagkogeorga G."/>
            <person name="Konrad A."/>
            <person name="Singh S."/>
            <person name="Jensen M.F."/>
            <person name="Cong E.H."/>
            <person name="Eikeseth-Otteraa H."/>
            <person name="Noel B."/>
            <person name="Anthouard V."/>
            <person name="Porcel B.M."/>
            <person name="Kachouri-Lafond R."/>
            <person name="Nishino A."/>
            <person name="Ugolini M."/>
            <person name="Chourrout P."/>
            <person name="Nishida H."/>
            <person name="Aasland R."/>
            <person name="Huzurbazar S."/>
            <person name="Westhof E."/>
            <person name="Delsuc F."/>
            <person name="Lehrach H."/>
            <person name="Reinhardt R."/>
            <person name="Weissenbach J."/>
            <person name="Roy S.W."/>
            <person name="Artiguenave F."/>
            <person name="Postlethwait J.H."/>
            <person name="Manak J.R."/>
            <person name="Thompson E.M."/>
            <person name="Jaillon O."/>
            <person name="Du Pasquier L."/>
            <person name="Boudinot P."/>
            <person name="Liberles D.A."/>
            <person name="Volff J.N."/>
            <person name="Philippe H."/>
            <person name="Lenhard B."/>
            <person name="Roest Crollius H."/>
            <person name="Wincker P."/>
            <person name="Chourrout D."/>
        </authorList>
    </citation>
    <scope>NUCLEOTIDE SEQUENCE [LARGE SCALE GENOMIC DNA]</scope>
</reference>
<gene>
    <name evidence="2" type="ORF">GSOID_T00017310001</name>
</gene>
<accession>E4XQ18</accession>
<dbReference type="Proteomes" id="UP000001307">
    <property type="component" value="Unassembled WGS sequence"/>
</dbReference>
<organism evidence="2 3">
    <name type="scientific">Oikopleura dioica</name>
    <name type="common">Tunicate</name>
    <dbReference type="NCBI Taxonomy" id="34765"/>
    <lineage>
        <taxon>Eukaryota</taxon>
        <taxon>Metazoa</taxon>
        <taxon>Chordata</taxon>
        <taxon>Tunicata</taxon>
        <taxon>Appendicularia</taxon>
        <taxon>Copelata</taxon>
        <taxon>Oikopleuridae</taxon>
        <taxon>Oikopleura</taxon>
    </lineage>
</organism>
<evidence type="ECO:0000313" key="3">
    <source>
        <dbReference type="Proteomes" id="UP000001307"/>
    </source>
</evidence>
<name>E4XQ18_OIKDI</name>
<dbReference type="InterPro" id="IPR026832">
    <property type="entry name" value="Asteroid"/>
</dbReference>
<evidence type="ECO:0000256" key="1">
    <source>
        <dbReference type="ARBA" id="ARBA00007398"/>
    </source>
</evidence>
<dbReference type="AlphaFoldDB" id="E4XQ18"/>
<sequence length="570" mass="65442">MFLNYQLKCCDEIIFIMGYSTLPGSDCWSKKRAAEHEAQIEFFQRVRNGELPHSQCRIGNDGHRNYDNLKVTPPWIVHQIMEIVEKEPRVKVYQAECDKDCAIVELAVQLGCPIMSNDSDFLLFAAQPVIKMNHSWRGAAEIIGNNWHTAPEIDLQHFHLPLLSLLCFNRECEILELELEPFWYALIGSAEFESARKPNVIPHVTSWLNTVFARKKDLSSIDYICDALDDVALKSDQLKNHDGAYFDDSSDSRKTRLIRSLRRFMVTGKSYPWEEDDCFKAVKRQLNAAINGHPLPRGAKETEAFRNLPAEIAKTLMTNRSRLLSSALPAPFFTELTFQLYNSCHPDQDENANNLLLSYLRRELVILDLDEARYFRYRPKASPISSYKRDSSFTFLNGEEIPTLDVLYKSKKEQKVRSFLACFDAELLIYIDADFHELPCFWSIFLASLRYLWINARLKEWEVNAFVAQFALCGLFTAPDKHFDRLKTLFQGGEPERQVELPACQNSLVLANQFVTVYYAIMRAQGITGTPFERSTDGPGPCLKDIFSGTLSPFFIARLKTSLKLATQRS</sequence>
<keyword evidence="3" id="KW-1185">Reference proteome</keyword>
<dbReference type="EMBL" id="FN653099">
    <property type="protein sequence ID" value="CBY11904.1"/>
    <property type="molecule type" value="Genomic_DNA"/>
</dbReference>
<dbReference type="PANTHER" id="PTHR15665">
    <property type="entry name" value="ASTEROID PROTEIN"/>
    <property type="match status" value="1"/>
</dbReference>
<dbReference type="OrthoDB" id="25987at2759"/>
<dbReference type="InterPro" id="IPR029060">
    <property type="entry name" value="PIN-like_dom_sf"/>
</dbReference>
<comment type="similarity">
    <text evidence="1">Belongs to the asteroid family.</text>
</comment>
<dbReference type="SUPFAM" id="SSF88723">
    <property type="entry name" value="PIN domain-like"/>
    <property type="match status" value="1"/>
</dbReference>
<dbReference type="InParanoid" id="E4XQ18"/>
<evidence type="ECO:0000313" key="2">
    <source>
        <dbReference type="EMBL" id="CBY11904.1"/>
    </source>
</evidence>